<protein>
    <submittedName>
        <fullName evidence="2">Uncharacterized protein</fullName>
    </submittedName>
</protein>
<feature type="compositionally biased region" description="Basic and acidic residues" evidence="1">
    <location>
        <begin position="47"/>
        <end position="57"/>
    </location>
</feature>
<gene>
    <name evidence="2" type="ORF">THAOC_00436</name>
</gene>
<dbReference type="Proteomes" id="UP000266841">
    <property type="component" value="Unassembled WGS sequence"/>
</dbReference>
<dbReference type="EMBL" id="AGNL01000508">
    <property type="protein sequence ID" value="EJK77716.1"/>
    <property type="molecule type" value="Genomic_DNA"/>
</dbReference>
<reference evidence="2 3" key="1">
    <citation type="journal article" date="2012" name="Genome Biol.">
        <title>Genome and low-iron response of an oceanic diatom adapted to chronic iron limitation.</title>
        <authorList>
            <person name="Lommer M."/>
            <person name="Specht M."/>
            <person name="Roy A.S."/>
            <person name="Kraemer L."/>
            <person name="Andreson R."/>
            <person name="Gutowska M.A."/>
            <person name="Wolf J."/>
            <person name="Bergner S.V."/>
            <person name="Schilhabel M.B."/>
            <person name="Klostermeier U.C."/>
            <person name="Beiko R.G."/>
            <person name="Rosenstiel P."/>
            <person name="Hippler M."/>
            <person name="Laroche J."/>
        </authorList>
    </citation>
    <scope>NUCLEOTIDE SEQUENCE [LARGE SCALE GENOMIC DNA]</scope>
    <source>
        <strain evidence="2 3">CCMP1005</strain>
    </source>
</reference>
<accession>K0TP85</accession>
<dbReference type="AlphaFoldDB" id="K0TP85"/>
<dbReference type="OrthoDB" id="1658288at2759"/>
<sequence length="417" mass="44812">MHSGGPHTVGCDPPDFPTREFIKGYEYKYMRNPPFVYEDKHPLRKVQEGGSECRVDTDCGGGGAENVEVDESWRIPVHKAASKKKNEDVLDLDDESSKGSNAREYQSPQAHMNKGKSSSPARRLGDSSDGPPPKTDASKNGTGSTSDTGLIHPPISEESLVDTAEDTKVLSTPGRKPKGQCVVSTAGVFGAVSSTGKVCKCNKGYTGPNCLSIDKSDDEPGAYELKKVTTLLGDFSTPYLSRMQFIEREKIRSEHSQDSRTLDVLQDTSRVEEMLGDSLLGPRDVAILIQAGLASAVKGSTVVQLNQRMLLDLMASQPSSFASGLGGHLRKCSKMRVFPSVQSPAGALARNTLRSILVHTLRTSSIELRRGRSGDITKEKCVPPGPLSSSSLVRCKKHLQKLILIGIDSAASAADVA</sequence>
<feature type="compositionally biased region" description="Polar residues" evidence="1">
    <location>
        <begin position="138"/>
        <end position="148"/>
    </location>
</feature>
<name>K0TP85_THAOC</name>
<feature type="compositionally biased region" description="Polar residues" evidence="1">
    <location>
        <begin position="98"/>
        <end position="120"/>
    </location>
</feature>
<proteinExistence type="predicted"/>
<evidence type="ECO:0000313" key="2">
    <source>
        <dbReference type="EMBL" id="EJK77716.1"/>
    </source>
</evidence>
<comment type="caution">
    <text evidence="2">The sequence shown here is derived from an EMBL/GenBank/DDBJ whole genome shotgun (WGS) entry which is preliminary data.</text>
</comment>
<feature type="region of interest" description="Disordered" evidence="1">
    <location>
        <begin position="47"/>
        <end position="178"/>
    </location>
</feature>
<keyword evidence="3" id="KW-1185">Reference proteome</keyword>
<evidence type="ECO:0000313" key="3">
    <source>
        <dbReference type="Proteomes" id="UP000266841"/>
    </source>
</evidence>
<evidence type="ECO:0000256" key="1">
    <source>
        <dbReference type="SAM" id="MobiDB-lite"/>
    </source>
</evidence>
<organism evidence="2 3">
    <name type="scientific">Thalassiosira oceanica</name>
    <name type="common">Marine diatom</name>
    <dbReference type="NCBI Taxonomy" id="159749"/>
    <lineage>
        <taxon>Eukaryota</taxon>
        <taxon>Sar</taxon>
        <taxon>Stramenopiles</taxon>
        <taxon>Ochrophyta</taxon>
        <taxon>Bacillariophyta</taxon>
        <taxon>Coscinodiscophyceae</taxon>
        <taxon>Thalassiosirophycidae</taxon>
        <taxon>Thalassiosirales</taxon>
        <taxon>Thalassiosiraceae</taxon>
        <taxon>Thalassiosira</taxon>
    </lineage>
</organism>